<protein>
    <recommendedName>
        <fullName evidence="3">F-box domain-containing protein</fullName>
    </recommendedName>
</protein>
<sequence>MLEQYACNLNAMLSHPPWQRDLDWSLHSTIKWEKRIPFQAYVRRDPIAAPPLINGSQFPQFSALPAELQLRILSFCPANTLFQVMRVSSTLRFEASKLFWTNPEAFFLIKAHWILDGGYAGDTTIDLRFLYHVQKVEIAYCLGYDQAIGDDGQASTPQDQAATFWRTLVQRLPSAKQVVILQNWRIPWWWQEDGPVARPLRMLLQACPNDIEGAALVLEESTAADELTSVLPTQRYHRSLYQLRAGGGWVKSRKTCHTSTILIPPKQFNGVVGRYHKLAYDVKRGRYQKYADWPLMIEALDRHHFEKKRDMPFICPFPNCDTHIAKAGTWTVHAVERHCMEWSKDTLMNLLPDELRATFKKRNDTRSEEEKQLDMEYRKLFEDWNAQGKHKRKETQHAWMNQLKNDPAWDTGEEAGKSRLWTQYWQRMHPTDKYSY</sequence>
<dbReference type="EMBL" id="JAGMVJ010000002">
    <property type="protein sequence ID" value="KAH7093586.1"/>
    <property type="molecule type" value="Genomic_DNA"/>
</dbReference>
<comment type="caution">
    <text evidence="1">The sequence shown here is derived from an EMBL/GenBank/DDBJ whole genome shotgun (WGS) entry which is preliminary data.</text>
</comment>
<dbReference type="AlphaFoldDB" id="A0A8K0W2X9"/>
<dbReference type="InterPro" id="IPR036047">
    <property type="entry name" value="F-box-like_dom_sf"/>
</dbReference>
<evidence type="ECO:0008006" key="3">
    <source>
        <dbReference type="Google" id="ProtNLM"/>
    </source>
</evidence>
<reference evidence="1" key="1">
    <citation type="journal article" date="2021" name="Nat. Commun.">
        <title>Genetic determinants of endophytism in the Arabidopsis root mycobiome.</title>
        <authorList>
            <person name="Mesny F."/>
            <person name="Miyauchi S."/>
            <person name="Thiergart T."/>
            <person name="Pickel B."/>
            <person name="Atanasova L."/>
            <person name="Karlsson M."/>
            <person name="Huettel B."/>
            <person name="Barry K.W."/>
            <person name="Haridas S."/>
            <person name="Chen C."/>
            <person name="Bauer D."/>
            <person name="Andreopoulos W."/>
            <person name="Pangilinan J."/>
            <person name="LaButti K."/>
            <person name="Riley R."/>
            <person name="Lipzen A."/>
            <person name="Clum A."/>
            <person name="Drula E."/>
            <person name="Henrissat B."/>
            <person name="Kohler A."/>
            <person name="Grigoriev I.V."/>
            <person name="Martin F.M."/>
            <person name="Hacquard S."/>
        </authorList>
    </citation>
    <scope>NUCLEOTIDE SEQUENCE</scope>
    <source>
        <strain evidence="1">MPI-SDFR-AT-0120</strain>
    </source>
</reference>
<accession>A0A8K0W2X9</accession>
<dbReference type="CDD" id="cd09917">
    <property type="entry name" value="F-box_SF"/>
    <property type="match status" value="1"/>
</dbReference>
<evidence type="ECO:0000313" key="2">
    <source>
        <dbReference type="Proteomes" id="UP000813461"/>
    </source>
</evidence>
<proteinExistence type="predicted"/>
<dbReference type="Proteomes" id="UP000813461">
    <property type="component" value="Unassembled WGS sequence"/>
</dbReference>
<dbReference type="OrthoDB" id="5397557at2759"/>
<keyword evidence="2" id="KW-1185">Reference proteome</keyword>
<dbReference type="Gene3D" id="1.20.1280.50">
    <property type="match status" value="1"/>
</dbReference>
<organism evidence="1 2">
    <name type="scientific">Paraphoma chrysanthemicola</name>
    <dbReference type="NCBI Taxonomy" id="798071"/>
    <lineage>
        <taxon>Eukaryota</taxon>
        <taxon>Fungi</taxon>
        <taxon>Dikarya</taxon>
        <taxon>Ascomycota</taxon>
        <taxon>Pezizomycotina</taxon>
        <taxon>Dothideomycetes</taxon>
        <taxon>Pleosporomycetidae</taxon>
        <taxon>Pleosporales</taxon>
        <taxon>Pleosporineae</taxon>
        <taxon>Phaeosphaeriaceae</taxon>
        <taxon>Paraphoma</taxon>
    </lineage>
</organism>
<dbReference type="SUPFAM" id="SSF81383">
    <property type="entry name" value="F-box domain"/>
    <property type="match status" value="1"/>
</dbReference>
<gene>
    <name evidence="1" type="ORF">FB567DRAFT_515715</name>
</gene>
<evidence type="ECO:0000313" key="1">
    <source>
        <dbReference type="EMBL" id="KAH7093586.1"/>
    </source>
</evidence>
<name>A0A8K0W2X9_9PLEO</name>